<dbReference type="Pfam" id="PF08241">
    <property type="entry name" value="Methyltransf_11"/>
    <property type="match status" value="1"/>
</dbReference>
<dbReference type="PANTHER" id="PTHR43861">
    <property type="entry name" value="TRANS-ACONITATE 2-METHYLTRANSFERASE-RELATED"/>
    <property type="match status" value="1"/>
</dbReference>
<dbReference type="InterPro" id="IPR013216">
    <property type="entry name" value="Methyltransf_11"/>
</dbReference>
<dbReference type="Proteomes" id="UP000321807">
    <property type="component" value="Chromosome"/>
</dbReference>
<name>A0A5B9DWF4_9GAMM</name>
<reference evidence="2 3" key="1">
    <citation type="submission" date="2019-08" db="EMBL/GenBank/DDBJ databases">
        <title>Complete genome sequence of Rhodanobacter glycinis strain T01E-68 isolated from tomato root.</title>
        <authorList>
            <person name="Weon H.-Y."/>
            <person name="Lee S.A."/>
        </authorList>
    </citation>
    <scope>NUCLEOTIDE SEQUENCE [LARGE SCALE GENOMIC DNA]</scope>
    <source>
        <strain evidence="2 3">T01E-68</strain>
    </source>
</reference>
<feature type="domain" description="Methyltransferase type 11" evidence="1">
    <location>
        <begin position="69"/>
        <end position="164"/>
    </location>
</feature>
<dbReference type="SUPFAM" id="SSF53335">
    <property type="entry name" value="S-adenosyl-L-methionine-dependent methyltransferases"/>
    <property type="match status" value="1"/>
</dbReference>
<dbReference type="InterPro" id="IPR029063">
    <property type="entry name" value="SAM-dependent_MTases_sf"/>
</dbReference>
<dbReference type="EMBL" id="CP042807">
    <property type="protein sequence ID" value="QEE23689.1"/>
    <property type="molecule type" value="Genomic_DNA"/>
</dbReference>
<protein>
    <submittedName>
        <fullName evidence="2">Class I SAM-dependent methyltransferase</fullName>
    </submittedName>
</protein>
<evidence type="ECO:0000313" key="2">
    <source>
        <dbReference type="EMBL" id="QEE23689.1"/>
    </source>
</evidence>
<keyword evidence="2" id="KW-0808">Transferase</keyword>
<accession>A0A5B9DWF4</accession>
<dbReference type="KEGG" id="rgl:CS053_03550"/>
<dbReference type="AlphaFoldDB" id="A0A5B9DWF4"/>
<dbReference type="GO" id="GO:0008757">
    <property type="term" value="F:S-adenosylmethionine-dependent methyltransferase activity"/>
    <property type="evidence" value="ECO:0007669"/>
    <property type="project" value="InterPro"/>
</dbReference>
<dbReference type="GO" id="GO:0032259">
    <property type="term" value="P:methylation"/>
    <property type="evidence" value="ECO:0007669"/>
    <property type="project" value="UniProtKB-KW"/>
</dbReference>
<evidence type="ECO:0000313" key="3">
    <source>
        <dbReference type="Proteomes" id="UP000321807"/>
    </source>
</evidence>
<gene>
    <name evidence="2" type="ORF">CS053_03550</name>
</gene>
<organism evidence="2 3">
    <name type="scientific">Rhodanobacter glycinis</name>
    <dbReference type="NCBI Taxonomy" id="582702"/>
    <lineage>
        <taxon>Bacteria</taxon>
        <taxon>Pseudomonadati</taxon>
        <taxon>Pseudomonadota</taxon>
        <taxon>Gammaproteobacteria</taxon>
        <taxon>Lysobacterales</taxon>
        <taxon>Rhodanobacteraceae</taxon>
        <taxon>Rhodanobacter</taxon>
    </lineage>
</organism>
<dbReference type="CDD" id="cd02440">
    <property type="entry name" value="AdoMet_MTases"/>
    <property type="match status" value="1"/>
</dbReference>
<proteinExistence type="predicted"/>
<dbReference type="Gene3D" id="3.40.50.150">
    <property type="entry name" value="Vaccinia Virus protein VP39"/>
    <property type="match status" value="1"/>
</dbReference>
<keyword evidence="2" id="KW-0489">Methyltransferase</keyword>
<sequence length="281" mass="30599">MSNLIKKLLHLPPELTPGGEVAATATSAAVNLSGATAVGLHDAVLSGWFQNASDEIFRGIPIGPEDTVVDVGCGDGGNTLFCVRRGAHVTAVDIDPGVIAGIEAKLASVTSHDRYATHVSNANPLPLADVTASRVICTEVIEHVDDPQQLLAELVRIGKPGALYLLTVPDALQENMQKHVAPACYFEKPNHVRIVERRQFAEMVTGAGLVIREQTQYGFFWSIWWALFWSCNVDLDHPDHPVLNHWTEAWGAVLSTPQGLQLKEQLDRFMPKSQIIVAHKP</sequence>
<dbReference type="RefSeq" id="WP_147626390.1">
    <property type="nucleotide sequence ID" value="NZ_CP042807.1"/>
</dbReference>
<evidence type="ECO:0000259" key="1">
    <source>
        <dbReference type="Pfam" id="PF08241"/>
    </source>
</evidence>